<dbReference type="GO" id="GO:0005789">
    <property type="term" value="C:endoplasmic reticulum membrane"/>
    <property type="evidence" value="ECO:0007669"/>
    <property type="project" value="TreeGrafter"/>
</dbReference>
<sequence>MDEIQQLSLLLKQVQDTYKCNNLPERYCVDLIKMAIDRNLLDVIHTLNGSEYITPDRVKKEINDYIVDNGGRISLTELQKNINIDYSYISKYTKELVAKNNKWVVINNDILTNVYLDRIVQETQDFLDNNGIISYNEISKKFSIPMDFMLETFSNRMDQLFSGIKTDFSNGSFVSNYYNLRQRAKIHGHFLGSTAPVKLAISAKTLGVSEKFISSILNDLLGGEELIGTIYRAVYFPNNIFYHLKNKLLLDFEESGYILHVKIPKSVFNESLPFIKDILKNCSIPVHHLSKITISDSFIANIAADIEETRINEKIFSIDKLLNDDFEHGDKVYLIELALKRIKVNTDLENPELLFLKKSSVLFSASLIPLFADKMIQIAENNTKTLLMENPDFKQKFLKFKQDLKNDGISMNSNHKRAKHTQNSDSIRL</sequence>
<name>A0A6B2G7X7_MYXSQ</name>
<dbReference type="InterPro" id="IPR018611">
    <property type="entry name" value="Ufl1"/>
</dbReference>
<dbReference type="PANTHER" id="PTHR31057">
    <property type="entry name" value="E3 UFM1-PROTEIN LIGASE 1"/>
    <property type="match status" value="1"/>
</dbReference>
<evidence type="ECO:0000313" key="3">
    <source>
        <dbReference type="EMBL" id="NDJ99670.1"/>
    </source>
</evidence>
<feature type="region of interest" description="Disordered" evidence="1">
    <location>
        <begin position="408"/>
        <end position="429"/>
    </location>
</feature>
<dbReference type="GO" id="GO:0016874">
    <property type="term" value="F:ligase activity"/>
    <property type="evidence" value="ECO:0007669"/>
    <property type="project" value="UniProtKB-KW"/>
</dbReference>
<proteinExistence type="predicted"/>
<evidence type="ECO:0000259" key="2">
    <source>
        <dbReference type="Pfam" id="PF09743"/>
    </source>
</evidence>
<dbReference type="EMBL" id="GHBR01011174">
    <property type="protein sequence ID" value="NDJ99670.1"/>
    <property type="molecule type" value="Transcribed_RNA"/>
</dbReference>
<dbReference type="GO" id="GO:0032434">
    <property type="term" value="P:regulation of proteasomal ubiquitin-dependent protein catabolic process"/>
    <property type="evidence" value="ECO:0007669"/>
    <property type="project" value="TreeGrafter"/>
</dbReference>
<dbReference type="GO" id="GO:0034976">
    <property type="term" value="P:response to endoplasmic reticulum stress"/>
    <property type="evidence" value="ECO:0007669"/>
    <property type="project" value="TreeGrafter"/>
</dbReference>
<organism evidence="3">
    <name type="scientific">Myxobolus squamalis</name>
    <name type="common">Myxosporean</name>
    <dbReference type="NCBI Taxonomy" id="59785"/>
    <lineage>
        <taxon>Eukaryota</taxon>
        <taxon>Metazoa</taxon>
        <taxon>Cnidaria</taxon>
        <taxon>Myxozoa</taxon>
        <taxon>Myxosporea</taxon>
        <taxon>Bivalvulida</taxon>
        <taxon>Platysporina</taxon>
        <taxon>Myxobolidae</taxon>
        <taxon>Myxobolus</taxon>
    </lineage>
</organism>
<keyword evidence="3" id="KW-0436">Ligase</keyword>
<evidence type="ECO:0000256" key="1">
    <source>
        <dbReference type="SAM" id="MobiDB-lite"/>
    </source>
</evidence>
<accession>A0A6B2G7X7</accession>
<dbReference type="Pfam" id="PF09743">
    <property type="entry name" value="E3_UFM1_ligase"/>
    <property type="match status" value="1"/>
</dbReference>
<dbReference type="GO" id="GO:1990592">
    <property type="term" value="P:protein K69-linked ufmylation"/>
    <property type="evidence" value="ECO:0007669"/>
    <property type="project" value="TreeGrafter"/>
</dbReference>
<protein>
    <submittedName>
        <fullName evidence="3">E3 UFM1-protein ligase 1 homolog (Trinotate prediction)</fullName>
    </submittedName>
</protein>
<reference evidence="3" key="1">
    <citation type="submission" date="2018-11" db="EMBL/GenBank/DDBJ databases">
        <title>Myxobolus squamalis genome and transcriptome.</title>
        <authorList>
            <person name="Yahalomi D."/>
            <person name="Atkinson S.D."/>
            <person name="Neuhof M."/>
            <person name="Chang E.S."/>
            <person name="Philippe H."/>
            <person name="Cartwright P."/>
            <person name="Bartholomew J.L."/>
            <person name="Huchon D."/>
        </authorList>
    </citation>
    <scope>NUCLEOTIDE SEQUENCE</scope>
    <source>
        <strain evidence="3">71B08</strain>
        <tissue evidence="3">Whole</tissue>
    </source>
</reference>
<dbReference type="InterPro" id="IPR056579">
    <property type="entry name" value="Ufl1_N"/>
</dbReference>
<dbReference type="GO" id="GO:0061666">
    <property type="term" value="F:UFM1 ligase activity"/>
    <property type="evidence" value="ECO:0007669"/>
    <property type="project" value="InterPro"/>
</dbReference>
<dbReference type="PANTHER" id="PTHR31057:SF0">
    <property type="entry name" value="E3 UFM1-PROTEIN LIGASE 1"/>
    <property type="match status" value="1"/>
</dbReference>
<dbReference type="AlphaFoldDB" id="A0A6B2G7X7"/>
<feature type="domain" description="E3 UFM1-protein ligase 1-like N-terminal" evidence="2">
    <location>
        <begin position="3"/>
        <end position="258"/>
    </location>
</feature>